<evidence type="ECO:0000313" key="6">
    <source>
        <dbReference type="Proteomes" id="UP000504634"/>
    </source>
</evidence>
<evidence type="ECO:0000256" key="1">
    <source>
        <dbReference type="ARBA" id="ARBA00004173"/>
    </source>
</evidence>
<dbReference type="PANTHER" id="PTHR44889">
    <property type="entry name" value="INACTIVE HYDROXYSTEROID DEHYDROGENASE-LIKE PROTEIN 1"/>
    <property type="match status" value="1"/>
</dbReference>
<evidence type="ECO:0000256" key="2">
    <source>
        <dbReference type="ARBA" id="ARBA00022857"/>
    </source>
</evidence>
<comment type="subcellular location">
    <subcellularLocation>
        <location evidence="1">Mitochondrion</location>
    </subcellularLocation>
</comment>
<comment type="similarity">
    <text evidence="4">Belongs to the short-chain dehydrogenases/reductases (SDR) family. 17-beta-HSD 3 subfamily.</text>
</comment>
<protein>
    <submittedName>
        <fullName evidence="7">Inactive hydroxysteroid dehydrogenase-like protein 1 isoform X1</fullName>
    </submittedName>
</protein>
<organism evidence="6 7">
    <name type="scientific">Drosophila lebanonensis</name>
    <name type="common">Fruit fly</name>
    <name type="synonym">Scaptodrosophila lebanonensis</name>
    <dbReference type="NCBI Taxonomy" id="7225"/>
    <lineage>
        <taxon>Eukaryota</taxon>
        <taxon>Metazoa</taxon>
        <taxon>Ecdysozoa</taxon>
        <taxon>Arthropoda</taxon>
        <taxon>Hexapoda</taxon>
        <taxon>Insecta</taxon>
        <taxon>Pterygota</taxon>
        <taxon>Neoptera</taxon>
        <taxon>Endopterygota</taxon>
        <taxon>Diptera</taxon>
        <taxon>Brachycera</taxon>
        <taxon>Muscomorpha</taxon>
        <taxon>Ephydroidea</taxon>
        <taxon>Drosophilidae</taxon>
        <taxon>Scaptodrosophila</taxon>
    </lineage>
</organism>
<dbReference type="Pfam" id="PF00106">
    <property type="entry name" value="adh_short"/>
    <property type="match status" value="1"/>
</dbReference>
<gene>
    <name evidence="7" type="primary">LOC115631506</name>
</gene>
<dbReference type="RefSeq" id="XP_030384125.1">
    <property type="nucleotide sequence ID" value="XM_030528265.1"/>
</dbReference>
<dbReference type="PIRSF" id="PIRSF000126">
    <property type="entry name" value="11-beta-HSD1"/>
    <property type="match status" value="1"/>
</dbReference>
<accession>A0A6J2U813</accession>
<keyword evidence="3" id="KW-0496">Mitochondrion</keyword>
<dbReference type="InterPro" id="IPR036291">
    <property type="entry name" value="NAD(P)-bd_dom_sf"/>
</dbReference>
<dbReference type="PRINTS" id="PR00080">
    <property type="entry name" value="SDRFAMILY"/>
</dbReference>
<keyword evidence="2" id="KW-0521">NADP</keyword>
<dbReference type="InterPro" id="IPR052149">
    <property type="entry name" value="17-beta-HSD3-like"/>
</dbReference>
<dbReference type="Gene3D" id="3.40.50.720">
    <property type="entry name" value="NAD(P)-binding Rossmann-like Domain"/>
    <property type="match status" value="1"/>
</dbReference>
<sequence length="338" mass="37858">MQPALELSIYTLLRMAFIWQLISTAIYVVGSLAIAAFLYDNFKSLVCIIKALLEPYFQPQLPQTLLDKYGKWAVVTGATDGIGKEYAKELARQGLNLVLISRTQEKLIAVTNEIEAQYKVKTKWIAVDFAKGREVYDEIVKELAGIPVGILVNNVGKMYDYPDSLDNVQEDVLWDIINLNIGAVTMLTRKLLPQMKAAGKGAIVNIGSGSELQPIPNMAVYAATKKYITYFTLALEQELAEHNIAVQLVMPLFVVTKMNQYSNTVMQGGLLIPNAQSFARSAVFTLGKTSVTNGFWSHGLQYFIMKMAPQHVRMLISHEMTRRLRHEYLNTQGKNKVS</sequence>
<evidence type="ECO:0000256" key="5">
    <source>
        <dbReference type="SAM" id="Phobius"/>
    </source>
</evidence>
<keyword evidence="6" id="KW-1185">Reference proteome</keyword>
<keyword evidence="5" id="KW-0812">Transmembrane</keyword>
<keyword evidence="5" id="KW-0472">Membrane</keyword>
<dbReference type="OrthoDB" id="5545019at2759"/>
<name>A0A6J2U813_DROLE</name>
<keyword evidence="5" id="KW-1133">Transmembrane helix</keyword>
<dbReference type="PANTHER" id="PTHR44889:SF1">
    <property type="entry name" value="INACTIVE HYDROXYSTEROID DEHYDROGENASE-LIKE PROTEIN 1"/>
    <property type="match status" value="1"/>
</dbReference>
<dbReference type="GO" id="GO:0005739">
    <property type="term" value="C:mitochondrion"/>
    <property type="evidence" value="ECO:0007669"/>
    <property type="project" value="UniProtKB-SubCell"/>
</dbReference>
<dbReference type="SUPFAM" id="SSF51735">
    <property type="entry name" value="NAD(P)-binding Rossmann-fold domains"/>
    <property type="match status" value="1"/>
</dbReference>
<dbReference type="FunFam" id="3.40.50.720:FF:000137">
    <property type="entry name" value="Hydroxysteroid (17-beta) dehydrogenase 3"/>
    <property type="match status" value="1"/>
</dbReference>
<feature type="transmembrane region" description="Helical" evidence="5">
    <location>
        <begin position="12"/>
        <end position="39"/>
    </location>
</feature>
<reference evidence="7" key="1">
    <citation type="submission" date="2025-08" db="UniProtKB">
        <authorList>
            <consortium name="RefSeq"/>
        </authorList>
    </citation>
    <scope>IDENTIFICATION</scope>
    <source>
        <strain evidence="7">11010-0011.00</strain>
        <tissue evidence="7">Whole body</tissue>
    </source>
</reference>
<evidence type="ECO:0000256" key="3">
    <source>
        <dbReference type="ARBA" id="ARBA00023128"/>
    </source>
</evidence>
<evidence type="ECO:0000256" key="4">
    <source>
        <dbReference type="ARBA" id="ARBA00038261"/>
    </source>
</evidence>
<dbReference type="PRINTS" id="PR00081">
    <property type="entry name" value="GDHRDH"/>
</dbReference>
<dbReference type="Proteomes" id="UP000504634">
    <property type="component" value="Unplaced"/>
</dbReference>
<evidence type="ECO:0000313" key="7">
    <source>
        <dbReference type="RefSeq" id="XP_030384125.1"/>
    </source>
</evidence>
<proteinExistence type="inferred from homology"/>
<dbReference type="AlphaFoldDB" id="A0A6J2U813"/>
<dbReference type="InterPro" id="IPR002347">
    <property type="entry name" value="SDR_fam"/>
</dbReference>
<dbReference type="GeneID" id="115631506"/>
<dbReference type="CDD" id="cd05356">
    <property type="entry name" value="17beta-HSD1_like_SDR_c"/>
    <property type="match status" value="1"/>
</dbReference>